<dbReference type="InterPro" id="IPR017452">
    <property type="entry name" value="GPCR_Rhodpsn_7TM"/>
</dbReference>
<dbReference type="SUPFAM" id="SSF81321">
    <property type="entry name" value="Family A G protein-coupled receptor-like"/>
    <property type="match status" value="1"/>
</dbReference>
<keyword evidence="10" id="KW-0175">Coiled coil</keyword>
<feature type="domain" description="G-protein coupled receptors family 1 profile" evidence="13">
    <location>
        <begin position="20"/>
        <end position="111"/>
    </location>
</feature>
<dbReference type="PANTHER" id="PTHR45695">
    <property type="entry name" value="LEUCOKININ RECEPTOR-RELATED"/>
    <property type="match status" value="1"/>
</dbReference>
<comment type="similarity">
    <text evidence="2 9">Belongs to the G-protein coupled receptor 1 family.</text>
</comment>
<keyword evidence="4 12" id="KW-1133">Transmembrane helix</keyword>
<dbReference type="PROSITE" id="PS50262">
    <property type="entry name" value="G_PROTEIN_RECEP_F1_2"/>
    <property type="match status" value="1"/>
</dbReference>
<dbReference type="GO" id="GO:0004983">
    <property type="term" value="F:neuropeptide Y receptor activity"/>
    <property type="evidence" value="ECO:0007669"/>
    <property type="project" value="InterPro"/>
</dbReference>
<feature type="transmembrane region" description="Helical" evidence="12">
    <location>
        <begin position="388"/>
        <end position="410"/>
    </location>
</feature>
<dbReference type="PRINTS" id="PR01012">
    <property type="entry name" value="NRPEPTIDEYR"/>
</dbReference>
<keyword evidence="3 9" id="KW-0812">Transmembrane</keyword>
<feature type="transmembrane region" description="Helical" evidence="12">
    <location>
        <begin position="41"/>
        <end position="60"/>
    </location>
</feature>
<dbReference type="EMBL" id="WVUK01000062">
    <property type="protein sequence ID" value="KAF7490900.1"/>
    <property type="molecule type" value="Genomic_DNA"/>
</dbReference>
<dbReference type="Gene3D" id="1.20.1070.10">
    <property type="entry name" value="Rhodopsin 7-helix transmembrane proteins"/>
    <property type="match status" value="1"/>
</dbReference>
<evidence type="ECO:0000259" key="13">
    <source>
        <dbReference type="PROSITE" id="PS50262"/>
    </source>
</evidence>
<feature type="transmembrane region" description="Helical" evidence="12">
    <location>
        <begin position="415"/>
        <end position="433"/>
    </location>
</feature>
<feature type="coiled-coil region" evidence="10">
    <location>
        <begin position="237"/>
        <end position="267"/>
    </location>
</feature>
<feature type="transmembrane region" description="Helical" evidence="12">
    <location>
        <begin position="72"/>
        <end position="100"/>
    </location>
</feature>
<proteinExistence type="inferred from homology"/>
<dbReference type="Pfam" id="PF00001">
    <property type="entry name" value="7tm_1"/>
    <property type="match status" value="1"/>
</dbReference>
<comment type="subcellular location">
    <subcellularLocation>
        <location evidence="1">Membrane</location>
        <topology evidence="1">Multi-pass membrane protein</topology>
    </subcellularLocation>
</comment>
<evidence type="ECO:0000256" key="8">
    <source>
        <dbReference type="ARBA" id="ARBA00023224"/>
    </source>
</evidence>
<feature type="compositionally biased region" description="Basic and acidic residues" evidence="11">
    <location>
        <begin position="163"/>
        <end position="180"/>
    </location>
</feature>
<name>A0A834R5I6_SARSC</name>
<evidence type="ECO:0000256" key="5">
    <source>
        <dbReference type="ARBA" id="ARBA00023040"/>
    </source>
</evidence>
<dbReference type="EnsemblMetazoa" id="SSS_7022s_mrna">
    <property type="protein sequence ID" value="KAF7490900.1"/>
    <property type="gene ID" value="SSS_7022"/>
</dbReference>
<dbReference type="GO" id="GO:0005886">
    <property type="term" value="C:plasma membrane"/>
    <property type="evidence" value="ECO:0007669"/>
    <property type="project" value="TreeGrafter"/>
</dbReference>
<dbReference type="OrthoDB" id="6506432at2759"/>
<reference evidence="14" key="2">
    <citation type="submission" date="2020-01" db="EMBL/GenBank/DDBJ databases">
        <authorList>
            <person name="Korhonen P.K.K."/>
            <person name="Guangxu M.G."/>
            <person name="Wang T.W."/>
            <person name="Stroehlein A.J.S."/>
            <person name="Young N.D."/>
            <person name="Ang C.-S.A."/>
            <person name="Fernando D.W.F."/>
            <person name="Lu H.L."/>
            <person name="Taylor S.T."/>
            <person name="Ehtesham M.E.M."/>
            <person name="Najaraj S.H.N."/>
            <person name="Harsha G.H.G."/>
            <person name="Madugundu A.M."/>
            <person name="Renuse S.R."/>
            <person name="Holt D.H."/>
            <person name="Pandey A.P."/>
            <person name="Papenfuss A.P."/>
            <person name="Gasser R.B.G."/>
            <person name="Fischer K.F."/>
        </authorList>
    </citation>
    <scope>NUCLEOTIDE SEQUENCE</scope>
    <source>
        <strain evidence="14">SSS_KF_BRIS2020</strain>
    </source>
</reference>
<feature type="compositionally biased region" description="Acidic residues" evidence="11">
    <location>
        <begin position="181"/>
        <end position="206"/>
    </location>
</feature>
<accession>A0A834R5I6</accession>
<evidence type="ECO:0000256" key="6">
    <source>
        <dbReference type="ARBA" id="ARBA00023136"/>
    </source>
</evidence>
<keyword evidence="7 9" id="KW-0675">Receptor</keyword>
<evidence type="ECO:0000256" key="7">
    <source>
        <dbReference type="ARBA" id="ARBA00023170"/>
    </source>
</evidence>
<dbReference type="PRINTS" id="PR00237">
    <property type="entry name" value="GPCRRHODOPSN"/>
</dbReference>
<evidence type="ECO:0000256" key="10">
    <source>
        <dbReference type="SAM" id="Coils"/>
    </source>
</evidence>
<evidence type="ECO:0000256" key="12">
    <source>
        <dbReference type="SAM" id="Phobius"/>
    </source>
</evidence>
<evidence type="ECO:0000313" key="16">
    <source>
        <dbReference type="Proteomes" id="UP000070412"/>
    </source>
</evidence>
<feature type="transmembrane region" description="Helical" evidence="12">
    <location>
        <begin position="6"/>
        <end position="29"/>
    </location>
</feature>
<evidence type="ECO:0000256" key="1">
    <source>
        <dbReference type="ARBA" id="ARBA00004141"/>
    </source>
</evidence>
<organism evidence="14">
    <name type="scientific">Sarcoptes scabiei</name>
    <name type="common">Itch mite</name>
    <name type="synonym">Acarus scabiei</name>
    <dbReference type="NCBI Taxonomy" id="52283"/>
    <lineage>
        <taxon>Eukaryota</taxon>
        <taxon>Metazoa</taxon>
        <taxon>Ecdysozoa</taxon>
        <taxon>Arthropoda</taxon>
        <taxon>Chelicerata</taxon>
        <taxon>Arachnida</taxon>
        <taxon>Acari</taxon>
        <taxon>Acariformes</taxon>
        <taxon>Sarcoptiformes</taxon>
        <taxon>Astigmata</taxon>
        <taxon>Psoroptidia</taxon>
        <taxon>Sarcoptoidea</taxon>
        <taxon>Sarcoptidae</taxon>
        <taxon>Sarcoptinae</taxon>
        <taxon>Sarcoptes</taxon>
    </lineage>
</organism>
<evidence type="ECO:0000256" key="11">
    <source>
        <dbReference type="SAM" id="MobiDB-lite"/>
    </source>
</evidence>
<sequence length="491" mass="56324">MSNIIIVICFLILIIVSLCGNCLVCRMLIRQRKLCNNSTNILIGILAVSDLMMTAFNVPFTVADIILNDWIFGNFFCILVSFVQANSVYVSSFTMAVIAIDRCNAIYKFKPKNHSNDAHHQTSNANTEHRIDSEDNNNGIDFKNKISSSNDNHYKNHNSNNNHNDRNDGDFRKNFNHSDDNVDVDVDDDDDDEDDGDGGEGCENDDNSSSNNNNNNINNKSSYTILDRSEISNKIANDRKNIRNKKIQNARKNLDEQQQSINSNRRRIKLKNCSILERLNQIFRLCFGCCLAERKEPSRIRLRLQLRTRMILIISGIWIIAALHSLPHTIFNRVTVIETNKISNHNNLIVDRDAIEKMRMKMEVRGKRVGKNMMVRMKKISLQQNPTIIILHIIFTIITTIIIIIIIIIITTINLTTITTSIIIIIIIVMSISSTNPIRTKQNGSDWMMDRYRIIPSMISQQNSKRNRRFKDIVVVYQCCLIGSDRIMVFG</sequence>
<keyword evidence="6 12" id="KW-0472">Membrane</keyword>
<dbReference type="Proteomes" id="UP000070412">
    <property type="component" value="Unassembled WGS sequence"/>
</dbReference>
<keyword evidence="5 9" id="KW-0297">G-protein coupled receptor</keyword>
<gene>
    <name evidence="14" type="ORF">SSS_7022</name>
</gene>
<dbReference type="AlphaFoldDB" id="A0A834R5I6"/>
<feature type="transmembrane region" description="Helical" evidence="12">
    <location>
        <begin position="308"/>
        <end position="326"/>
    </location>
</feature>
<dbReference type="PANTHER" id="PTHR45695:SF9">
    <property type="entry name" value="LEUCOKININ RECEPTOR"/>
    <property type="match status" value="1"/>
</dbReference>
<feature type="region of interest" description="Disordered" evidence="11">
    <location>
        <begin position="114"/>
        <end position="221"/>
    </location>
</feature>
<keyword evidence="8 9" id="KW-0807">Transducer</keyword>
<reference evidence="16" key="1">
    <citation type="journal article" date="2020" name="PLoS Negl. Trop. Dis.">
        <title>High-quality nuclear genome for Sarcoptes scabiei-A critical resource for a neglected parasite.</title>
        <authorList>
            <person name="Korhonen P.K."/>
            <person name="Gasser R.B."/>
            <person name="Ma G."/>
            <person name="Wang T."/>
            <person name="Stroehlein A.J."/>
            <person name="Young N.D."/>
            <person name="Ang C.S."/>
            <person name="Fernando D.D."/>
            <person name="Lu H.C."/>
            <person name="Taylor S."/>
            <person name="Reynolds S.L."/>
            <person name="Mofiz E."/>
            <person name="Najaraj S.H."/>
            <person name="Gowda H."/>
            <person name="Madugundu A."/>
            <person name="Renuse S."/>
            <person name="Holt D."/>
            <person name="Pandey A."/>
            <person name="Papenfuss A.T."/>
            <person name="Fischer K."/>
        </authorList>
    </citation>
    <scope>NUCLEOTIDE SEQUENCE [LARGE SCALE GENOMIC DNA]</scope>
</reference>
<dbReference type="InterPro" id="IPR000611">
    <property type="entry name" value="NPY_rcpt"/>
</dbReference>
<reference evidence="15" key="3">
    <citation type="submission" date="2022-06" db="UniProtKB">
        <authorList>
            <consortium name="EnsemblMetazoa"/>
        </authorList>
    </citation>
    <scope>IDENTIFICATION</scope>
</reference>
<dbReference type="InterPro" id="IPR000276">
    <property type="entry name" value="GPCR_Rhodpsn"/>
</dbReference>
<keyword evidence="16" id="KW-1185">Reference proteome</keyword>
<evidence type="ECO:0000256" key="9">
    <source>
        <dbReference type="RuleBase" id="RU000688"/>
    </source>
</evidence>
<dbReference type="PROSITE" id="PS00237">
    <property type="entry name" value="G_PROTEIN_RECEP_F1_1"/>
    <property type="match status" value="1"/>
</dbReference>
<evidence type="ECO:0000313" key="15">
    <source>
        <dbReference type="EnsemblMetazoa" id="KAF7490900.1"/>
    </source>
</evidence>
<evidence type="ECO:0000256" key="3">
    <source>
        <dbReference type="ARBA" id="ARBA00022692"/>
    </source>
</evidence>
<evidence type="ECO:0000313" key="14">
    <source>
        <dbReference type="EMBL" id="KAF7490900.1"/>
    </source>
</evidence>
<evidence type="ECO:0000256" key="4">
    <source>
        <dbReference type="ARBA" id="ARBA00022989"/>
    </source>
</evidence>
<protein>
    <submittedName>
        <fullName evidence="14">Prolactin-releasing peptide receptor</fullName>
    </submittedName>
</protein>
<evidence type="ECO:0000256" key="2">
    <source>
        <dbReference type="ARBA" id="ARBA00010663"/>
    </source>
</evidence>
<feature type="compositionally biased region" description="Low complexity" evidence="11">
    <location>
        <begin position="207"/>
        <end position="221"/>
    </location>
</feature>
<feature type="compositionally biased region" description="Low complexity" evidence="11">
    <location>
        <begin position="147"/>
        <end position="162"/>
    </location>
</feature>